<evidence type="ECO:0000256" key="5">
    <source>
        <dbReference type="SAM" id="MobiDB-lite"/>
    </source>
</evidence>
<reference evidence="8" key="1">
    <citation type="journal article" date="2014" name="Int. J. Syst. Evol. Microbiol.">
        <title>Complete genome sequence of Corynebacterium casei LMG S-19264T (=DSM 44701T), isolated from a smear-ripened cheese.</title>
        <authorList>
            <consortium name="US DOE Joint Genome Institute (JGI-PGF)"/>
            <person name="Walter F."/>
            <person name="Albersmeier A."/>
            <person name="Kalinowski J."/>
            <person name="Ruckert C."/>
        </authorList>
    </citation>
    <scope>NUCLEOTIDE SEQUENCE</scope>
    <source>
        <strain evidence="8">CGMCC 1.15360</strain>
    </source>
</reference>
<feature type="region of interest" description="Disordered" evidence="5">
    <location>
        <begin position="115"/>
        <end position="138"/>
    </location>
</feature>
<dbReference type="Gene3D" id="3.30.1330.60">
    <property type="entry name" value="OmpA-like domain"/>
    <property type="match status" value="1"/>
</dbReference>
<evidence type="ECO:0000313" key="8">
    <source>
        <dbReference type="EMBL" id="GGD73729.1"/>
    </source>
</evidence>
<evidence type="ECO:0000259" key="7">
    <source>
        <dbReference type="PROSITE" id="PS51123"/>
    </source>
</evidence>
<gene>
    <name evidence="8" type="ORF">GCM10010990_24160</name>
</gene>
<reference evidence="8" key="2">
    <citation type="submission" date="2020-09" db="EMBL/GenBank/DDBJ databases">
        <authorList>
            <person name="Sun Q."/>
            <person name="Zhou Y."/>
        </authorList>
    </citation>
    <scope>NUCLEOTIDE SEQUENCE</scope>
    <source>
        <strain evidence="8">CGMCC 1.15360</strain>
    </source>
</reference>
<evidence type="ECO:0000256" key="6">
    <source>
        <dbReference type="SAM" id="SignalP"/>
    </source>
</evidence>
<keyword evidence="6" id="KW-0732">Signal</keyword>
<comment type="subcellular location">
    <subcellularLocation>
        <location evidence="1">Cell outer membrane</location>
    </subcellularLocation>
</comment>
<accession>A0A916Z2J0</accession>
<keyword evidence="3" id="KW-0998">Cell outer membrane</keyword>
<feature type="signal peptide" evidence="6">
    <location>
        <begin position="1"/>
        <end position="29"/>
    </location>
</feature>
<dbReference type="Proteomes" id="UP000612349">
    <property type="component" value="Unassembled WGS sequence"/>
</dbReference>
<protein>
    <recommendedName>
        <fullName evidence="7">OmpA-like domain-containing protein</fullName>
    </recommendedName>
</protein>
<evidence type="ECO:0000256" key="3">
    <source>
        <dbReference type="ARBA" id="ARBA00023237"/>
    </source>
</evidence>
<feature type="domain" description="OmpA-like" evidence="7">
    <location>
        <begin position="135"/>
        <end position="249"/>
    </location>
</feature>
<dbReference type="SUPFAM" id="SSF103088">
    <property type="entry name" value="OmpA-like"/>
    <property type="match status" value="1"/>
</dbReference>
<dbReference type="InterPro" id="IPR006665">
    <property type="entry name" value="OmpA-like"/>
</dbReference>
<dbReference type="RefSeq" id="WP_082922557.1">
    <property type="nucleotide sequence ID" value="NZ_BMIP01000005.1"/>
</dbReference>
<dbReference type="InterPro" id="IPR050330">
    <property type="entry name" value="Bact_OuterMem_StrucFunc"/>
</dbReference>
<evidence type="ECO:0000256" key="1">
    <source>
        <dbReference type="ARBA" id="ARBA00004442"/>
    </source>
</evidence>
<evidence type="ECO:0000256" key="2">
    <source>
        <dbReference type="ARBA" id="ARBA00023136"/>
    </source>
</evidence>
<dbReference type="PANTHER" id="PTHR30329">
    <property type="entry name" value="STATOR ELEMENT OF FLAGELLAR MOTOR COMPLEX"/>
    <property type="match status" value="1"/>
</dbReference>
<dbReference type="PROSITE" id="PS51123">
    <property type="entry name" value="OMPA_2"/>
    <property type="match status" value="1"/>
</dbReference>
<dbReference type="InterPro" id="IPR006664">
    <property type="entry name" value="OMP_bac"/>
</dbReference>
<dbReference type="EMBL" id="BMIP01000005">
    <property type="protein sequence ID" value="GGD73729.1"/>
    <property type="molecule type" value="Genomic_DNA"/>
</dbReference>
<feature type="chain" id="PRO_5037963170" description="OmpA-like domain-containing protein" evidence="6">
    <location>
        <begin position="30"/>
        <end position="249"/>
    </location>
</feature>
<dbReference type="OrthoDB" id="9810367at2"/>
<name>A0A916Z2J0_9SPHN</name>
<evidence type="ECO:0000256" key="4">
    <source>
        <dbReference type="PROSITE-ProRule" id="PRU00473"/>
    </source>
</evidence>
<organism evidence="8 9">
    <name type="scientific">Croceicoccus mobilis</name>
    <dbReference type="NCBI Taxonomy" id="1703339"/>
    <lineage>
        <taxon>Bacteria</taxon>
        <taxon>Pseudomonadati</taxon>
        <taxon>Pseudomonadota</taxon>
        <taxon>Alphaproteobacteria</taxon>
        <taxon>Sphingomonadales</taxon>
        <taxon>Erythrobacteraceae</taxon>
        <taxon>Croceicoccus</taxon>
    </lineage>
</organism>
<dbReference type="CDD" id="cd07185">
    <property type="entry name" value="OmpA_C-like"/>
    <property type="match status" value="1"/>
</dbReference>
<keyword evidence="9" id="KW-1185">Reference proteome</keyword>
<feature type="compositionally biased region" description="Pro residues" evidence="5">
    <location>
        <begin position="120"/>
        <end position="136"/>
    </location>
</feature>
<dbReference type="Pfam" id="PF00691">
    <property type="entry name" value="OmpA"/>
    <property type="match status" value="1"/>
</dbReference>
<dbReference type="PRINTS" id="PR01021">
    <property type="entry name" value="OMPADOMAIN"/>
</dbReference>
<dbReference type="GO" id="GO:0009279">
    <property type="term" value="C:cell outer membrane"/>
    <property type="evidence" value="ECO:0007669"/>
    <property type="project" value="UniProtKB-SubCell"/>
</dbReference>
<dbReference type="AlphaFoldDB" id="A0A916Z2J0"/>
<keyword evidence="2 4" id="KW-0472">Membrane</keyword>
<comment type="caution">
    <text evidence="8">The sequence shown here is derived from an EMBL/GenBank/DDBJ whole genome shotgun (WGS) entry which is preliminary data.</text>
</comment>
<sequence>MTIHSIRSMAAAGGASLALACALASPAAAQEVTTVMPGDGNLMQLSDSELKSELERRYEVSLAATEDPAIVNALDARYHWASEAKVQCAIARGFMKNGLRDEDSIRKCQGAYGRLTGTPPTTPMAPPPPPPPPAPPEVCNQPTNQVFFDFDSATAPANTMSTAQFLLKNAPMCGWSGYEIVGHTDRSGSDAYNEALSIARADAVTEVMVAAGADRAAIISRGVGETDLAVPTVDGERNPQNRRVVITVR</sequence>
<dbReference type="InterPro" id="IPR036737">
    <property type="entry name" value="OmpA-like_sf"/>
</dbReference>
<dbReference type="PANTHER" id="PTHR30329:SF21">
    <property type="entry name" value="LIPOPROTEIN YIAD-RELATED"/>
    <property type="match status" value="1"/>
</dbReference>
<proteinExistence type="predicted"/>
<evidence type="ECO:0000313" key="9">
    <source>
        <dbReference type="Proteomes" id="UP000612349"/>
    </source>
</evidence>
<dbReference type="PROSITE" id="PS51257">
    <property type="entry name" value="PROKAR_LIPOPROTEIN"/>
    <property type="match status" value="1"/>
</dbReference>